<dbReference type="InterPro" id="IPR023965">
    <property type="entry name" value="Capreomycidine_synthase"/>
</dbReference>
<keyword evidence="5" id="KW-0456">Lyase</keyword>
<dbReference type="PROSITE" id="PS00599">
    <property type="entry name" value="AA_TRANSFER_CLASS_2"/>
    <property type="match status" value="1"/>
</dbReference>
<dbReference type="Gene3D" id="3.90.1150.10">
    <property type="entry name" value="Aspartate Aminotransferase, domain 1"/>
    <property type="match status" value="1"/>
</dbReference>
<evidence type="ECO:0000259" key="4">
    <source>
        <dbReference type="Pfam" id="PF00155"/>
    </source>
</evidence>
<evidence type="ECO:0000256" key="1">
    <source>
        <dbReference type="ARBA" id="ARBA00001933"/>
    </source>
</evidence>
<protein>
    <submittedName>
        <fullName evidence="5">Capreomycidine synthase</fullName>
        <ecNumber evidence="5">4.2.1.145</ecNumber>
    </submittedName>
</protein>
<dbReference type="NCBIfam" id="TIGR03947">
    <property type="entry name" value="viomycin_VioD"/>
    <property type="match status" value="1"/>
</dbReference>
<dbReference type="InterPro" id="IPR015424">
    <property type="entry name" value="PyrdxlP-dep_Trfase"/>
</dbReference>
<dbReference type="InterPro" id="IPR004839">
    <property type="entry name" value="Aminotransferase_I/II_large"/>
</dbReference>
<dbReference type="InterPro" id="IPR001917">
    <property type="entry name" value="Aminotrans_II_pyridoxalP_BS"/>
</dbReference>
<accession>A0ABV9EBZ6</accession>
<keyword evidence="2 3" id="KW-0663">Pyridoxal phosphate</keyword>
<gene>
    <name evidence="5" type="primary">vioD</name>
    <name evidence="5" type="ORF">ACFO8L_13370</name>
</gene>
<dbReference type="CDD" id="cd00609">
    <property type="entry name" value="AAT_like"/>
    <property type="match status" value="1"/>
</dbReference>
<dbReference type="EC" id="4.2.1.145" evidence="5"/>
<comment type="cofactor">
    <cofactor evidence="1 3">
        <name>pyridoxal 5'-phosphate</name>
        <dbReference type="ChEBI" id="CHEBI:597326"/>
    </cofactor>
</comment>
<comment type="caution">
    <text evidence="5">The sequence shown here is derived from an EMBL/GenBank/DDBJ whole genome shotgun (WGS) entry which is preliminary data.</text>
</comment>
<feature type="domain" description="Aminotransferase class I/classII large" evidence="4">
    <location>
        <begin position="69"/>
        <end position="372"/>
    </location>
</feature>
<proteinExistence type="inferred from homology"/>
<comment type="similarity">
    <text evidence="3">Belongs to the class-II pyridoxal-phosphate-dependent aminotransferase family.</text>
</comment>
<organism evidence="5 6">
    <name type="scientific">Sphaerisporangium corydalis</name>
    <dbReference type="NCBI Taxonomy" id="1441875"/>
    <lineage>
        <taxon>Bacteria</taxon>
        <taxon>Bacillati</taxon>
        <taxon>Actinomycetota</taxon>
        <taxon>Actinomycetes</taxon>
        <taxon>Streptosporangiales</taxon>
        <taxon>Streptosporangiaceae</taxon>
        <taxon>Sphaerisporangium</taxon>
    </lineage>
</organism>
<evidence type="ECO:0000256" key="3">
    <source>
        <dbReference type="RuleBase" id="RU003693"/>
    </source>
</evidence>
<dbReference type="Proteomes" id="UP001595891">
    <property type="component" value="Unassembled WGS sequence"/>
</dbReference>
<dbReference type="EMBL" id="JBHSFN010000007">
    <property type="protein sequence ID" value="MFC4587076.1"/>
    <property type="molecule type" value="Genomic_DNA"/>
</dbReference>
<evidence type="ECO:0000313" key="6">
    <source>
        <dbReference type="Proteomes" id="UP001595891"/>
    </source>
</evidence>
<keyword evidence="6" id="KW-1185">Reference proteome</keyword>
<name>A0ABV9EBZ6_9ACTN</name>
<dbReference type="PANTHER" id="PTHR43510">
    <property type="entry name" value="AMINOTRANSFERASE FUNCTION, HYPOTHETICAL (EUROFUNG)"/>
    <property type="match status" value="1"/>
</dbReference>
<evidence type="ECO:0000256" key="2">
    <source>
        <dbReference type="ARBA" id="ARBA00022898"/>
    </source>
</evidence>
<dbReference type="InterPro" id="IPR015422">
    <property type="entry name" value="PyrdxlP-dep_Trfase_small"/>
</dbReference>
<dbReference type="PANTHER" id="PTHR43510:SF1">
    <property type="entry name" value="AMINOTRANSFERASE FUNCTION, HYPOTHETICAL (EUROFUNG)"/>
    <property type="match status" value="1"/>
</dbReference>
<dbReference type="RefSeq" id="WP_262846715.1">
    <property type="nucleotide sequence ID" value="NZ_JANZYP010000051.1"/>
</dbReference>
<reference evidence="6" key="1">
    <citation type="journal article" date="2019" name="Int. J. Syst. Evol. Microbiol.">
        <title>The Global Catalogue of Microorganisms (GCM) 10K type strain sequencing project: providing services to taxonomists for standard genome sequencing and annotation.</title>
        <authorList>
            <consortium name="The Broad Institute Genomics Platform"/>
            <consortium name="The Broad Institute Genome Sequencing Center for Infectious Disease"/>
            <person name="Wu L."/>
            <person name="Ma J."/>
        </authorList>
    </citation>
    <scope>NUCLEOTIDE SEQUENCE [LARGE SCALE GENOMIC DNA]</scope>
    <source>
        <strain evidence="6">CCUG 49560</strain>
    </source>
</reference>
<dbReference type="Pfam" id="PF00155">
    <property type="entry name" value="Aminotran_1_2"/>
    <property type="match status" value="1"/>
</dbReference>
<sequence length="384" mass="41557">MTVESVDRRPIGRIAPALLEDWLRDRYFELPIDISSSGVQDYSVGQLRDILGITARDLDEVQFRDSPSVGCLPLRQAIADRFGDGGPETVMVTHGSTEALFLALAALVSPGDEIVVLQPVYHSLHAIAETLGARLRVWRLDPEDGFTPDLDRFRDLLNERTKAVLVNFPHNPTGTTLSAAAYEEFLDLIARHDCHLLWDGAFTELVYDGPPLPDPRERLERAVSVGTLSKAYGLPGMRVGWCMAPAGLLTTMVKVRDYVSIATSPLAEFLATAVLRDGDRIAGRRLRQAAANREVLRAWALEDPEHIDLPVPLGGVSAFPAVRGVADVREICGDLEAHGVLVVPGFCFGYPDRMRIGFGGPPGVLRAGLRAISEVVGGPAGGAG</sequence>
<dbReference type="GO" id="GO:0016829">
    <property type="term" value="F:lyase activity"/>
    <property type="evidence" value="ECO:0007669"/>
    <property type="project" value="UniProtKB-KW"/>
</dbReference>
<dbReference type="Gene3D" id="3.40.640.10">
    <property type="entry name" value="Type I PLP-dependent aspartate aminotransferase-like (Major domain)"/>
    <property type="match status" value="1"/>
</dbReference>
<dbReference type="InterPro" id="IPR015421">
    <property type="entry name" value="PyrdxlP-dep_Trfase_major"/>
</dbReference>
<dbReference type="SUPFAM" id="SSF53383">
    <property type="entry name" value="PLP-dependent transferases"/>
    <property type="match status" value="1"/>
</dbReference>
<evidence type="ECO:0000313" key="5">
    <source>
        <dbReference type="EMBL" id="MFC4587076.1"/>
    </source>
</evidence>